<comment type="caution">
    <text evidence="2">The sequence shown here is derived from an EMBL/GenBank/DDBJ whole genome shotgun (WGS) entry which is preliminary data.</text>
</comment>
<organism evidence="2 3">
    <name type="scientific">Longimicrobium terrae</name>
    <dbReference type="NCBI Taxonomy" id="1639882"/>
    <lineage>
        <taxon>Bacteria</taxon>
        <taxon>Pseudomonadati</taxon>
        <taxon>Gemmatimonadota</taxon>
        <taxon>Longimicrobiia</taxon>
        <taxon>Longimicrobiales</taxon>
        <taxon>Longimicrobiaceae</taxon>
        <taxon>Longimicrobium</taxon>
    </lineage>
</organism>
<reference evidence="2 3" key="1">
    <citation type="submission" date="2020-08" db="EMBL/GenBank/DDBJ databases">
        <title>Genomic Encyclopedia of Type Strains, Phase IV (KMG-IV): sequencing the most valuable type-strain genomes for metagenomic binning, comparative biology and taxonomic classification.</title>
        <authorList>
            <person name="Goeker M."/>
        </authorList>
    </citation>
    <scope>NUCLEOTIDE SEQUENCE [LARGE SCALE GENOMIC DNA]</scope>
    <source>
        <strain evidence="2 3">DSM 29007</strain>
    </source>
</reference>
<dbReference type="Proteomes" id="UP000582837">
    <property type="component" value="Unassembled WGS sequence"/>
</dbReference>
<dbReference type="AlphaFoldDB" id="A0A841GVZ7"/>
<keyword evidence="3" id="KW-1185">Reference proteome</keyword>
<dbReference type="EMBL" id="JACHIA010000002">
    <property type="protein sequence ID" value="MBB6069155.1"/>
    <property type="molecule type" value="Genomic_DNA"/>
</dbReference>
<accession>A0A841GVZ7</accession>
<proteinExistence type="predicted"/>
<feature type="chain" id="PRO_5032921783" evidence="1">
    <location>
        <begin position="31"/>
        <end position="328"/>
    </location>
</feature>
<evidence type="ECO:0000313" key="3">
    <source>
        <dbReference type="Proteomes" id="UP000582837"/>
    </source>
</evidence>
<evidence type="ECO:0000313" key="2">
    <source>
        <dbReference type="EMBL" id="MBB6069155.1"/>
    </source>
</evidence>
<feature type="signal peptide" evidence="1">
    <location>
        <begin position="1"/>
        <end position="30"/>
    </location>
</feature>
<gene>
    <name evidence="2" type="ORF">HNQ61_000770</name>
</gene>
<dbReference type="RefSeq" id="WP_170038143.1">
    <property type="nucleotide sequence ID" value="NZ_JABDTL010000002.1"/>
</dbReference>
<name>A0A841GVZ7_9BACT</name>
<evidence type="ECO:0000256" key="1">
    <source>
        <dbReference type="SAM" id="SignalP"/>
    </source>
</evidence>
<sequence length="328" mass="35165">MQSWNSFKRIAVRATLALALGAAVTDSATAQIGGRIRGAVGRVAGGRLSLDQLVGGSQPISTSLPDARWAVDSLDNFTPREAKRSMLQLQRTPNGGFVLQPGYWEMHDQSYCLHAGTHGPGGGDGYLYAPPKGSADDAVMSIVRNSVQHPEIEQHDIQTLLWAIVARAKFEDLSTEHKAVASRLLTPRQIASLNRSALDLVPGDQMGALLDRVPGPVRQVVQAESQLRTLLADPTASFQQLEAAAVLTGAVGMGPGSRAVPSGRWSLHPDGYYVRYLPQGYTNTIVQIWVPQGSPAVGKEYDPAAHIAVPGNTARQRLIQSGRVYGNH</sequence>
<protein>
    <submittedName>
        <fullName evidence="2">Uncharacterized protein</fullName>
    </submittedName>
</protein>
<keyword evidence="1" id="KW-0732">Signal</keyword>